<dbReference type="Pfam" id="PF01709">
    <property type="entry name" value="Transcrip_reg"/>
    <property type="match status" value="1"/>
</dbReference>
<dbReference type="InterPro" id="IPR049083">
    <property type="entry name" value="TACO1_YebC_N"/>
</dbReference>
<dbReference type="FunFam" id="1.10.10.200:FF:000002">
    <property type="entry name" value="Probable transcriptional regulatory protein CLM62_37755"/>
    <property type="match status" value="1"/>
</dbReference>
<proteinExistence type="inferred from homology"/>
<dbReference type="SUPFAM" id="SSF75625">
    <property type="entry name" value="YebC-like"/>
    <property type="match status" value="1"/>
</dbReference>
<dbReference type="Proteomes" id="UP000229901">
    <property type="component" value="Unassembled WGS sequence"/>
</dbReference>
<dbReference type="NCBIfam" id="NF001030">
    <property type="entry name" value="PRK00110.1"/>
    <property type="match status" value="1"/>
</dbReference>
<dbReference type="Gene3D" id="3.30.70.980">
    <property type="match status" value="2"/>
</dbReference>
<dbReference type="PANTHER" id="PTHR12532">
    <property type="entry name" value="TRANSLATIONAL ACTIVATOR OF CYTOCHROME C OXIDASE 1"/>
    <property type="match status" value="1"/>
</dbReference>
<name>A0A2H0V5X2_9BACT</name>
<dbReference type="GO" id="GO:0005737">
    <property type="term" value="C:cytoplasm"/>
    <property type="evidence" value="ECO:0007669"/>
    <property type="project" value="UniProtKB-SubCell"/>
</dbReference>
<dbReference type="InterPro" id="IPR029072">
    <property type="entry name" value="YebC-like"/>
</dbReference>
<evidence type="ECO:0000256" key="1">
    <source>
        <dbReference type="ARBA" id="ARBA00008724"/>
    </source>
</evidence>
<evidence type="ECO:0000313" key="7">
    <source>
        <dbReference type="EMBL" id="PIR93730.1"/>
    </source>
</evidence>
<dbReference type="InterPro" id="IPR017856">
    <property type="entry name" value="Integrase-like_N"/>
</dbReference>
<dbReference type="GO" id="GO:0006355">
    <property type="term" value="P:regulation of DNA-templated transcription"/>
    <property type="evidence" value="ECO:0007669"/>
    <property type="project" value="UniProtKB-UniRule"/>
</dbReference>
<evidence type="ECO:0000259" key="6">
    <source>
        <dbReference type="Pfam" id="PF20772"/>
    </source>
</evidence>
<organism evidence="7 8">
    <name type="scientific">Candidatus Falkowbacteria bacterium CG10_big_fil_rev_8_21_14_0_10_39_11</name>
    <dbReference type="NCBI Taxonomy" id="1974565"/>
    <lineage>
        <taxon>Bacteria</taxon>
        <taxon>Candidatus Falkowiibacteriota</taxon>
    </lineage>
</organism>
<comment type="subcellular location">
    <subcellularLocation>
        <location evidence="4">Cytoplasm</location>
    </subcellularLocation>
</comment>
<dbReference type="Pfam" id="PF20772">
    <property type="entry name" value="TACO1_YebC_N"/>
    <property type="match status" value="1"/>
</dbReference>
<evidence type="ECO:0000256" key="2">
    <source>
        <dbReference type="ARBA" id="ARBA00023015"/>
    </source>
</evidence>
<keyword evidence="2 4" id="KW-0805">Transcription regulation</keyword>
<dbReference type="NCBIfam" id="TIGR01033">
    <property type="entry name" value="YebC/PmpR family DNA-binding transcriptional regulator"/>
    <property type="match status" value="1"/>
</dbReference>
<dbReference type="InterPro" id="IPR026564">
    <property type="entry name" value="Transcrip_reg_TACO1-like_dom3"/>
</dbReference>
<keyword evidence="4 7" id="KW-0238">DNA-binding</keyword>
<dbReference type="HAMAP" id="MF_00693">
    <property type="entry name" value="Transcrip_reg_TACO1"/>
    <property type="match status" value="1"/>
</dbReference>
<accession>A0A2H0V5X2</accession>
<evidence type="ECO:0000256" key="3">
    <source>
        <dbReference type="ARBA" id="ARBA00023163"/>
    </source>
</evidence>
<dbReference type="InterPro" id="IPR002876">
    <property type="entry name" value="Transcrip_reg_TACO1-like"/>
</dbReference>
<evidence type="ECO:0000259" key="5">
    <source>
        <dbReference type="Pfam" id="PF01709"/>
    </source>
</evidence>
<evidence type="ECO:0000313" key="8">
    <source>
        <dbReference type="Proteomes" id="UP000229901"/>
    </source>
</evidence>
<reference evidence="8" key="1">
    <citation type="submission" date="2017-09" db="EMBL/GenBank/DDBJ databases">
        <title>Depth-based differentiation of microbial function through sediment-hosted aquifers and enrichment of novel symbionts in the deep terrestrial subsurface.</title>
        <authorList>
            <person name="Probst A.J."/>
            <person name="Ladd B."/>
            <person name="Jarett J.K."/>
            <person name="Geller-Mcgrath D.E."/>
            <person name="Sieber C.M.K."/>
            <person name="Emerson J.B."/>
            <person name="Anantharaman K."/>
            <person name="Thomas B.C."/>
            <person name="Malmstrom R."/>
            <person name="Stieglmeier M."/>
            <person name="Klingl A."/>
            <person name="Woyke T."/>
            <person name="Ryan C.M."/>
            <person name="Banfield J.F."/>
        </authorList>
    </citation>
    <scope>NUCLEOTIDE SEQUENCE [LARGE SCALE GENOMIC DNA]</scope>
</reference>
<comment type="caution">
    <text evidence="7">The sequence shown here is derived from an EMBL/GenBank/DDBJ whole genome shotgun (WGS) entry which is preliminary data.</text>
</comment>
<dbReference type="PANTHER" id="PTHR12532:SF0">
    <property type="entry name" value="TRANSLATIONAL ACTIVATOR OF CYTOCHROME C OXIDASE 1"/>
    <property type="match status" value="1"/>
</dbReference>
<protein>
    <recommendedName>
        <fullName evidence="4">Probable transcriptional regulatory protein COT97_05180</fullName>
    </recommendedName>
</protein>
<evidence type="ECO:0000256" key="4">
    <source>
        <dbReference type="HAMAP-Rule" id="MF_00693"/>
    </source>
</evidence>
<sequence>MSGHSKWATIQTRKGAQDKKRANLFSKATKNIIIAAREGADLETNFKLRLAVDKAKAVNVPKDNIERAIAKGSGAAGADLIEEVIYEGYGPSGIAILIEAATDNRNRTSSEMKHILTKYGGSLGGPNSVQWMFDHKGVIRIKQDQYEDKDMFLLELIDFGAEDVIEEEGGVTITTEIGQFVNLKKALDEKNIETEYSELEWIAKDEVAVSEEVQKKLAALFDALEDDDDAVNYYSNAAI</sequence>
<comment type="similarity">
    <text evidence="1 4">Belongs to the TACO1 family.</text>
</comment>
<feature type="domain" description="TACO1/YebC-like second and third" evidence="5">
    <location>
        <begin position="82"/>
        <end position="237"/>
    </location>
</feature>
<dbReference type="GO" id="GO:0003677">
    <property type="term" value="F:DNA binding"/>
    <property type="evidence" value="ECO:0007669"/>
    <property type="project" value="UniProtKB-UniRule"/>
</dbReference>
<dbReference type="AlphaFoldDB" id="A0A2H0V5X2"/>
<keyword evidence="3 4" id="KW-0804">Transcription</keyword>
<dbReference type="EMBL" id="PFAP01000041">
    <property type="protein sequence ID" value="PIR93730.1"/>
    <property type="molecule type" value="Genomic_DNA"/>
</dbReference>
<feature type="domain" description="TACO1/YebC-like N-terminal" evidence="6">
    <location>
        <begin position="5"/>
        <end position="74"/>
    </location>
</feature>
<dbReference type="InterPro" id="IPR048300">
    <property type="entry name" value="TACO1_YebC-like_2nd/3rd_dom"/>
</dbReference>
<dbReference type="NCBIfam" id="NF009044">
    <property type="entry name" value="PRK12378.1"/>
    <property type="match status" value="1"/>
</dbReference>
<keyword evidence="4" id="KW-0963">Cytoplasm</keyword>
<dbReference type="Gene3D" id="1.10.10.200">
    <property type="match status" value="1"/>
</dbReference>
<gene>
    <name evidence="7" type="ORF">COT97_05180</name>
</gene>